<dbReference type="EMBL" id="CAJVPG010000122">
    <property type="protein sequence ID" value="CAG8358170.1"/>
    <property type="molecule type" value="Genomic_DNA"/>
</dbReference>
<protein>
    <submittedName>
        <fullName evidence="2">Uncharacterized protein</fullName>
    </submittedName>
</protein>
<proteinExistence type="predicted"/>
<evidence type="ECO:0000256" key="1">
    <source>
        <dbReference type="SAM" id="MobiDB-lite"/>
    </source>
</evidence>
<dbReference type="PANTHER" id="PTHR37540:SF10">
    <property type="entry name" value="SIGMA-70 REGION 2 FAMILY PROTEIN"/>
    <property type="match status" value="1"/>
</dbReference>
<evidence type="ECO:0000313" key="2">
    <source>
        <dbReference type="EMBL" id="CAG8358170.1"/>
    </source>
</evidence>
<sequence>MSGNERLPSTLTKPSSFSQSGPLGADASDSVSINDVSSVPKPTKRRRTADSKNKHPKNQHFYFVDQNSSSKEKRAHVMRHHVQEKRKQHKTSRTAHSVDSEAAIARYHHPGTSTPAAQASDLTTSLQIRFSNMKTQPHPSLPQHIGSPVTILDASRRDPFSSLPMEYDSTDIELADYWRNKLTYWSGQNVHVKNQIFRTAMGHPLSFKAVVLSYCARWKAQLYGMTDSDEIQRHVRQAAKLIEEATSGSAVVSPDDLVMALGGMALQEERFGSKEQAQQYVERAVKVLRPRTGSNPAVETFIHYIRYLMTPEVPTPNPADQKWLTTFLRAAKDLMRRHNTPEYLRQAPHRVHAFEMASPLFTLLSSGPRPSQVPQASRVYVVRDAQTQEPSRTASLIYITAALWDYQESPNKTDRFLRYLWTLVKQHHLDRDPACETLLWLLLEEGCDPDLRDPERGWSTGELLKVHKQLRPDLQFLWNEILMNFLSFQTPIRGIEAFEEELLHSTSQ</sequence>
<feature type="compositionally biased region" description="Polar residues" evidence="1">
    <location>
        <begin position="1"/>
        <end position="21"/>
    </location>
</feature>
<dbReference type="AlphaFoldDB" id="A0A9W4IWV5"/>
<organism evidence="2 3">
    <name type="scientific">Penicillium salamii</name>
    <dbReference type="NCBI Taxonomy" id="1612424"/>
    <lineage>
        <taxon>Eukaryota</taxon>
        <taxon>Fungi</taxon>
        <taxon>Dikarya</taxon>
        <taxon>Ascomycota</taxon>
        <taxon>Pezizomycotina</taxon>
        <taxon>Eurotiomycetes</taxon>
        <taxon>Eurotiomycetidae</taxon>
        <taxon>Eurotiales</taxon>
        <taxon>Aspergillaceae</taxon>
        <taxon>Penicillium</taxon>
    </lineage>
</organism>
<dbReference type="PANTHER" id="PTHR37540">
    <property type="entry name" value="TRANSCRIPTION FACTOR (ACR-2), PUTATIVE-RELATED-RELATED"/>
    <property type="match status" value="1"/>
</dbReference>
<name>A0A9W4IWV5_9EURO</name>
<reference evidence="2" key="1">
    <citation type="submission" date="2021-07" db="EMBL/GenBank/DDBJ databases">
        <authorList>
            <person name="Branca A.L. A."/>
        </authorList>
    </citation>
    <scope>NUCLEOTIDE SEQUENCE</scope>
</reference>
<evidence type="ECO:0000313" key="3">
    <source>
        <dbReference type="Proteomes" id="UP001152649"/>
    </source>
</evidence>
<gene>
    <name evidence="2" type="ORF">PSALAMII_LOCUS3553</name>
</gene>
<keyword evidence="3" id="KW-1185">Reference proteome</keyword>
<accession>A0A9W4IWV5</accession>
<feature type="compositionally biased region" description="Basic residues" evidence="1">
    <location>
        <begin position="73"/>
        <end position="93"/>
    </location>
</feature>
<dbReference type="OrthoDB" id="4206571at2759"/>
<dbReference type="Proteomes" id="UP001152649">
    <property type="component" value="Unassembled WGS sequence"/>
</dbReference>
<feature type="compositionally biased region" description="Low complexity" evidence="1">
    <location>
        <begin position="26"/>
        <end position="39"/>
    </location>
</feature>
<feature type="region of interest" description="Disordered" evidence="1">
    <location>
        <begin position="1"/>
        <end position="97"/>
    </location>
</feature>
<comment type="caution">
    <text evidence="2">The sequence shown here is derived from an EMBL/GenBank/DDBJ whole genome shotgun (WGS) entry which is preliminary data.</text>
</comment>